<dbReference type="EMBL" id="LR797026">
    <property type="protein sequence ID" value="CAB4182955.1"/>
    <property type="molecule type" value="Genomic_DNA"/>
</dbReference>
<proteinExistence type="predicted"/>
<evidence type="ECO:0000313" key="2">
    <source>
        <dbReference type="EMBL" id="CAB4212933.1"/>
    </source>
</evidence>
<organism evidence="1">
    <name type="scientific">uncultured Caudovirales phage</name>
    <dbReference type="NCBI Taxonomy" id="2100421"/>
    <lineage>
        <taxon>Viruses</taxon>
        <taxon>Duplodnaviria</taxon>
        <taxon>Heunggongvirae</taxon>
        <taxon>Uroviricota</taxon>
        <taxon>Caudoviricetes</taxon>
        <taxon>Peduoviridae</taxon>
        <taxon>Maltschvirus</taxon>
        <taxon>Maltschvirus maltsch</taxon>
    </lineage>
</organism>
<evidence type="ECO:0000313" key="1">
    <source>
        <dbReference type="EMBL" id="CAB4182955.1"/>
    </source>
</evidence>
<gene>
    <name evidence="1" type="ORF">UFOVP1085_30</name>
    <name evidence="2" type="ORF">UFOVP1439_50</name>
</gene>
<reference evidence="1" key="1">
    <citation type="submission" date="2020-05" db="EMBL/GenBank/DDBJ databases">
        <authorList>
            <person name="Chiriac C."/>
            <person name="Salcher M."/>
            <person name="Ghai R."/>
            <person name="Kavagutti S V."/>
        </authorList>
    </citation>
    <scope>NUCLEOTIDE SEQUENCE</scope>
</reference>
<sequence>MNEWSTGKVIHIEIKDFFLNFHDVQWKGKSIHVEYDLFSMMIRQWMDGGMTKEEALDLAFDMI</sequence>
<name>A0A6J5QQB0_9CAUD</name>
<protein>
    <submittedName>
        <fullName evidence="1">Uncharacterized protein</fullName>
    </submittedName>
</protein>
<dbReference type="EMBL" id="LR797394">
    <property type="protein sequence ID" value="CAB4212933.1"/>
    <property type="molecule type" value="Genomic_DNA"/>
</dbReference>
<accession>A0A6J5QQB0</accession>